<sequence length="93" mass="10654">MRTKTLQTRFTQPEERECPKRFYVLQKPAKPTVVEQHNLANEATNIVEHIPVAPFTPLNFIFLRTCSACFNTNKKSSAHNAALLPTKNNREKS</sequence>
<reference evidence="2" key="1">
    <citation type="submission" date="2022-11" db="UniProtKB">
        <authorList>
            <consortium name="WormBaseParasite"/>
        </authorList>
    </citation>
    <scope>IDENTIFICATION</scope>
</reference>
<dbReference type="WBParaSite" id="nRc.2.0.1.t28121-RA">
    <property type="protein sequence ID" value="nRc.2.0.1.t28121-RA"/>
    <property type="gene ID" value="nRc.2.0.1.g28121"/>
</dbReference>
<protein>
    <submittedName>
        <fullName evidence="2">Uncharacterized protein</fullName>
    </submittedName>
</protein>
<evidence type="ECO:0000313" key="1">
    <source>
        <dbReference type="Proteomes" id="UP000887565"/>
    </source>
</evidence>
<organism evidence="1 2">
    <name type="scientific">Romanomermis culicivorax</name>
    <name type="common">Nematode worm</name>
    <dbReference type="NCBI Taxonomy" id="13658"/>
    <lineage>
        <taxon>Eukaryota</taxon>
        <taxon>Metazoa</taxon>
        <taxon>Ecdysozoa</taxon>
        <taxon>Nematoda</taxon>
        <taxon>Enoplea</taxon>
        <taxon>Dorylaimia</taxon>
        <taxon>Mermithida</taxon>
        <taxon>Mermithoidea</taxon>
        <taxon>Mermithidae</taxon>
        <taxon>Romanomermis</taxon>
    </lineage>
</organism>
<proteinExistence type="predicted"/>
<name>A0A915JQD4_ROMCU</name>
<dbReference type="AlphaFoldDB" id="A0A915JQD4"/>
<accession>A0A915JQD4</accession>
<keyword evidence="1" id="KW-1185">Reference proteome</keyword>
<dbReference type="Proteomes" id="UP000887565">
    <property type="component" value="Unplaced"/>
</dbReference>
<evidence type="ECO:0000313" key="2">
    <source>
        <dbReference type="WBParaSite" id="nRc.2.0.1.t28121-RA"/>
    </source>
</evidence>